<dbReference type="Gene3D" id="3.40.50.300">
    <property type="entry name" value="P-loop containing nucleotide triphosphate hydrolases"/>
    <property type="match status" value="1"/>
</dbReference>
<dbReference type="EC" id="2.7.1.12" evidence="3"/>
<dbReference type="PANTHER" id="PTHR43439">
    <property type="entry name" value="PHENYLACETATE-COENZYME A LIGASE"/>
    <property type="match status" value="1"/>
</dbReference>
<dbReference type="SUPFAM" id="SSF52540">
    <property type="entry name" value="P-loop containing nucleoside triphosphate hydrolases"/>
    <property type="match status" value="1"/>
</dbReference>
<keyword evidence="9" id="KW-0067">ATP-binding</keyword>
<dbReference type="PANTHER" id="PTHR43439:SF2">
    <property type="entry name" value="ENZYME, PUTATIVE (JCVI)-RELATED"/>
    <property type="match status" value="1"/>
</dbReference>
<evidence type="ECO:0000256" key="9">
    <source>
        <dbReference type="ARBA" id="ARBA00022840"/>
    </source>
</evidence>
<evidence type="ECO:0000313" key="14">
    <source>
        <dbReference type="EMBL" id="TPX18410.1"/>
    </source>
</evidence>
<name>A0A507BMG8_9PEZI</name>
<dbReference type="GO" id="GO:0005975">
    <property type="term" value="P:carbohydrate metabolic process"/>
    <property type="evidence" value="ECO:0007669"/>
    <property type="project" value="InterPro"/>
</dbReference>
<evidence type="ECO:0000256" key="6">
    <source>
        <dbReference type="ARBA" id="ARBA00022679"/>
    </source>
</evidence>
<dbReference type="InterPro" id="IPR036736">
    <property type="entry name" value="ACP-like_sf"/>
</dbReference>
<dbReference type="InterPro" id="IPR020845">
    <property type="entry name" value="AMP-binding_CS"/>
</dbReference>
<dbReference type="Pfam" id="PF23562">
    <property type="entry name" value="AMP-binding_C_3"/>
    <property type="match status" value="1"/>
</dbReference>
<dbReference type="InterPro" id="IPR042099">
    <property type="entry name" value="ANL_N_sf"/>
</dbReference>
<keyword evidence="7" id="KW-0547">Nucleotide-binding</keyword>
<dbReference type="InterPro" id="IPR009081">
    <property type="entry name" value="PP-bd_ACP"/>
</dbReference>
<gene>
    <name evidence="13" type="ORF">E0L32_011688</name>
    <name evidence="14" type="ORF">E0L32_011697</name>
</gene>
<evidence type="ECO:0000259" key="12">
    <source>
        <dbReference type="PROSITE" id="PS50075"/>
    </source>
</evidence>
<organism evidence="13 15">
    <name type="scientific">Thyridium curvatum</name>
    <dbReference type="NCBI Taxonomy" id="1093900"/>
    <lineage>
        <taxon>Eukaryota</taxon>
        <taxon>Fungi</taxon>
        <taxon>Dikarya</taxon>
        <taxon>Ascomycota</taxon>
        <taxon>Pezizomycotina</taxon>
        <taxon>Sordariomycetes</taxon>
        <taxon>Sordariomycetidae</taxon>
        <taxon>Thyridiales</taxon>
        <taxon>Thyridiaceae</taxon>
        <taxon>Thyridium</taxon>
    </lineage>
</organism>
<dbReference type="Gene3D" id="1.10.1200.10">
    <property type="entry name" value="ACP-like"/>
    <property type="match status" value="1"/>
</dbReference>
<comment type="pathway">
    <text evidence="1">Carbohydrate acid metabolism; D-gluconate degradation.</text>
</comment>
<dbReference type="Pfam" id="PF00550">
    <property type="entry name" value="PP-binding"/>
    <property type="match status" value="1"/>
</dbReference>
<dbReference type="AlphaFoldDB" id="A0A507BMG8"/>
<protein>
    <recommendedName>
        <fullName evidence="3">gluconokinase</fullName>
        <ecNumber evidence="3">2.7.1.12</ecNumber>
    </recommendedName>
    <alternativeName>
        <fullName evidence="10">Gluconate kinase</fullName>
    </alternativeName>
</protein>
<dbReference type="PROSITE" id="PS50075">
    <property type="entry name" value="CARRIER"/>
    <property type="match status" value="1"/>
</dbReference>
<evidence type="ECO:0000256" key="3">
    <source>
        <dbReference type="ARBA" id="ARBA00012054"/>
    </source>
</evidence>
<dbReference type="PROSITE" id="PS00455">
    <property type="entry name" value="AMP_BINDING"/>
    <property type="match status" value="1"/>
</dbReference>
<dbReference type="InterPro" id="IPR006001">
    <property type="entry name" value="Therm_gnt_kin"/>
</dbReference>
<dbReference type="Gene3D" id="3.40.50.12780">
    <property type="entry name" value="N-terminal domain of ligase-like"/>
    <property type="match status" value="1"/>
</dbReference>
<comment type="similarity">
    <text evidence="2">Belongs to the gluconokinase GntK/GntV family.</text>
</comment>
<keyword evidence="8" id="KW-0418">Kinase</keyword>
<dbReference type="PROSITE" id="PS00012">
    <property type="entry name" value="PHOSPHOPANTETHEINE"/>
    <property type="match status" value="1"/>
</dbReference>
<dbReference type="InterPro" id="IPR013120">
    <property type="entry name" value="FAR_NAD-bd"/>
</dbReference>
<keyword evidence="15" id="KW-1185">Reference proteome</keyword>
<dbReference type="STRING" id="1093900.A0A507BMG8"/>
<evidence type="ECO:0000256" key="11">
    <source>
        <dbReference type="ARBA" id="ARBA00048090"/>
    </source>
</evidence>
<dbReference type="GO" id="GO:0046316">
    <property type="term" value="F:gluconokinase activity"/>
    <property type="evidence" value="ECO:0007669"/>
    <property type="project" value="UniProtKB-EC"/>
</dbReference>
<dbReference type="Pfam" id="PF07993">
    <property type="entry name" value="NAD_binding_4"/>
    <property type="match status" value="1"/>
</dbReference>
<dbReference type="Proteomes" id="UP000319257">
    <property type="component" value="Unassembled WGS sequence"/>
</dbReference>
<evidence type="ECO:0000256" key="8">
    <source>
        <dbReference type="ARBA" id="ARBA00022777"/>
    </source>
</evidence>
<sequence length="1231" mass="135118">MAPPIATEYIAPAPLQDNARAGSKIRGEATAPSRDAVLETVDDLVRHRAQLWPHTPIVSYPSSGLEYVDYTAQQLDVFAYRVAKHYQRLLPTRSSSQERPRIVAMLGPSNVEYLVTMLGLIKLGHTILFLSTRISQEAVESLVKSTGAGVLLFDPRHAELAAGVGQTLPFVQSAEIASRPVFEFPVEAYVDTRLDLTLDHQVETYNNVYIIHSSGSTGFPKAIYQTHKAALANYAISMEMKAFITLPLYHNHGICNFFRAIYCGKSIHMYNADLPLTSGHLIAIFEKFHFEIFYGVPYALKLLSETDKGIDLLRQLKIVMYGGSACPDELGNLLADHGVNLVSHYGATEVGQLMTSFRPAGDKAWNYVREHPKLSPFLKWVPRGNNLYECCVMDGWPSKLQSNQADGSYATKDLFEPHPTIPGAWKYIARLDDTLVLVNGEKFSPVQIEGRIRSDHLVDEAVVFGAGRPFLGLLVVPSESTRAMAREVILEKLWPAVEEANREADAFARISKNMVKVLEHDTPFPRTDKGSVIRQAFYKAFAAVIDEAYDSADISSSDPTVMGLEEIRAFLRDVTPRVLHKQIGVQDETDFFSLGMDSLQALQLRSAILQNVDVAGKKLGLNIVFDYPSIEKLSNFLFSLRSGTAVASVPVEEQMASLVGRYATFAPRTTRRASAVVVTGSTGSLGAHVVARLAGDPSVKQVYCLVRAKDERNALERVRNSMMQRRVYHSLPLASRNKLLAVPFDQGEEHLGLGKNVYEAISRNLRSVIHCAWSVNFNLSLDSFERDCIAGVHNLLRLCLASGAAEPASFNFCSSVSSVARCPSSRVSESLPDFSWAQGMGYAQSKSVAEHICLQAAKVTGVKARVLRVGQVIADTQHGIWNATEAIPMQLQTALTVGSLPRLPENPSWLPVDTVAQAVLDISLSDAASQVVNVANSRTFSWNDDLLPFLRASGLDFEEVEPREWVRRLGASNPDPVANPPMKLLDFFASKYDKDTIDASKSYETTAACALSPALARAPVLDLGLVKTFVGYFMNGPWKASCTATAVIREPKKKTAVILAGPCGSGRTAVGNAVAGWLRGAFVEGDSLQKRRAVPGVGGGMALVGQDQRDWLDRIRGHVREAALDLGYDVVVASCSALKRAHRDHLRQGLRSRDGMEVLFIDLQASQEALTERAGKLRGQDMTAQMALGQVEEREEVHSDEVDVVPVGAEGTMEDVLEEVRWAINRALRLS</sequence>
<feature type="domain" description="Carrier" evidence="12">
    <location>
        <begin position="558"/>
        <end position="641"/>
    </location>
</feature>
<dbReference type="CDD" id="cd02021">
    <property type="entry name" value="GntK"/>
    <property type="match status" value="1"/>
</dbReference>
<dbReference type="SUPFAM" id="SSF51735">
    <property type="entry name" value="NAD(P)-binding Rossmann-fold domains"/>
    <property type="match status" value="1"/>
</dbReference>
<dbReference type="InterPro" id="IPR000873">
    <property type="entry name" value="AMP-dep_synth/lig_dom"/>
</dbReference>
<dbReference type="RefSeq" id="XP_031000112.1">
    <property type="nucleotide sequence ID" value="XM_031134445.1"/>
</dbReference>
<dbReference type="InterPro" id="IPR020806">
    <property type="entry name" value="PKS_PP-bd"/>
</dbReference>
<evidence type="ECO:0000256" key="2">
    <source>
        <dbReference type="ARBA" id="ARBA00008420"/>
    </source>
</evidence>
<evidence type="ECO:0000256" key="7">
    <source>
        <dbReference type="ARBA" id="ARBA00022741"/>
    </source>
</evidence>
<evidence type="ECO:0000313" key="15">
    <source>
        <dbReference type="Proteomes" id="UP000319257"/>
    </source>
</evidence>
<reference evidence="13 15" key="1">
    <citation type="submission" date="2019-06" db="EMBL/GenBank/DDBJ databases">
        <title>Draft genome sequence of the filamentous fungus Phialemoniopsis curvata isolated from diesel fuel.</title>
        <authorList>
            <person name="Varaljay V.A."/>
            <person name="Lyon W.J."/>
            <person name="Crouch A.L."/>
            <person name="Drake C.E."/>
            <person name="Hollomon J.M."/>
            <person name="Nadeau L.J."/>
            <person name="Nunn H.S."/>
            <person name="Stevenson B.S."/>
            <person name="Bojanowski C.L."/>
            <person name="Crookes-Goodson W.J."/>
        </authorList>
    </citation>
    <scope>NUCLEOTIDE SEQUENCE [LARGE SCALE GENOMIC DNA]</scope>
    <source>
        <strain evidence="13 15">D216</strain>
    </source>
</reference>
<dbReference type="InParanoid" id="A0A507BMG8"/>
<dbReference type="UniPathway" id="UPA00792"/>
<evidence type="ECO:0000256" key="10">
    <source>
        <dbReference type="ARBA" id="ARBA00029835"/>
    </source>
</evidence>
<dbReference type="InterPro" id="IPR006162">
    <property type="entry name" value="Ppantetheine_attach_site"/>
</dbReference>
<dbReference type="SUPFAM" id="SSF56801">
    <property type="entry name" value="Acetyl-CoA synthetase-like"/>
    <property type="match status" value="1"/>
</dbReference>
<dbReference type="InterPro" id="IPR036291">
    <property type="entry name" value="NAD(P)-bd_dom_sf"/>
</dbReference>
<evidence type="ECO:0000313" key="13">
    <source>
        <dbReference type="EMBL" id="TPX18401.1"/>
    </source>
</evidence>
<dbReference type="SUPFAM" id="SSF47336">
    <property type="entry name" value="ACP-like"/>
    <property type="match status" value="1"/>
</dbReference>
<dbReference type="GeneID" id="41979135"/>
<dbReference type="Pfam" id="PF00501">
    <property type="entry name" value="AMP-binding"/>
    <property type="match status" value="1"/>
</dbReference>
<dbReference type="Gene3D" id="3.40.50.720">
    <property type="entry name" value="NAD(P)-binding Rossmann-like Domain"/>
    <property type="match status" value="1"/>
</dbReference>
<keyword evidence="5" id="KW-0597">Phosphoprotein</keyword>
<dbReference type="GO" id="GO:0005524">
    <property type="term" value="F:ATP binding"/>
    <property type="evidence" value="ECO:0007669"/>
    <property type="project" value="UniProtKB-KW"/>
</dbReference>
<dbReference type="InterPro" id="IPR051414">
    <property type="entry name" value="Adenylate-forming_Reductase"/>
</dbReference>
<dbReference type="OrthoDB" id="429813at2759"/>
<dbReference type="SMART" id="SM00823">
    <property type="entry name" value="PKS_PP"/>
    <property type="match status" value="1"/>
</dbReference>
<dbReference type="EMBL" id="SKBQ01000114">
    <property type="protein sequence ID" value="TPX18410.1"/>
    <property type="molecule type" value="Genomic_DNA"/>
</dbReference>
<keyword evidence="4" id="KW-0596">Phosphopantetheine</keyword>
<keyword evidence="6" id="KW-0808">Transferase</keyword>
<evidence type="ECO:0000256" key="1">
    <source>
        <dbReference type="ARBA" id="ARBA00004875"/>
    </source>
</evidence>
<dbReference type="InterPro" id="IPR027417">
    <property type="entry name" value="P-loop_NTPase"/>
</dbReference>
<dbReference type="GO" id="GO:0031177">
    <property type="term" value="F:phosphopantetheine binding"/>
    <property type="evidence" value="ECO:0007669"/>
    <property type="project" value="InterPro"/>
</dbReference>
<evidence type="ECO:0000256" key="5">
    <source>
        <dbReference type="ARBA" id="ARBA00022553"/>
    </source>
</evidence>
<dbReference type="EMBL" id="SKBQ01000114">
    <property type="protein sequence ID" value="TPX18401.1"/>
    <property type="molecule type" value="Genomic_DNA"/>
</dbReference>
<comment type="caution">
    <text evidence="13">The sequence shown here is derived from an EMBL/GenBank/DDBJ whole genome shotgun (WGS) entry which is preliminary data.</text>
</comment>
<accession>A0A507BMG8</accession>
<comment type="catalytic activity">
    <reaction evidence="11">
        <text>D-gluconate + ATP = 6-phospho-D-gluconate + ADP + H(+)</text>
        <dbReference type="Rhea" id="RHEA:19433"/>
        <dbReference type="ChEBI" id="CHEBI:15378"/>
        <dbReference type="ChEBI" id="CHEBI:18391"/>
        <dbReference type="ChEBI" id="CHEBI:30616"/>
        <dbReference type="ChEBI" id="CHEBI:58759"/>
        <dbReference type="ChEBI" id="CHEBI:456216"/>
        <dbReference type="EC" id="2.7.1.12"/>
    </reaction>
</comment>
<proteinExistence type="inferred from homology"/>
<evidence type="ECO:0000256" key="4">
    <source>
        <dbReference type="ARBA" id="ARBA00022450"/>
    </source>
</evidence>